<dbReference type="RefSeq" id="WP_168148610.1">
    <property type="nucleotide sequence ID" value="NZ_JAAVXB010000007.1"/>
</dbReference>
<keyword evidence="1" id="KW-0812">Transmembrane</keyword>
<feature type="transmembrane region" description="Helical" evidence="1">
    <location>
        <begin position="42"/>
        <end position="59"/>
    </location>
</feature>
<evidence type="ECO:0000313" key="2">
    <source>
        <dbReference type="EMBL" id="NKF23285.1"/>
    </source>
</evidence>
<dbReference type="AlphaFoldDB" id="A0A970B748"/>
<keyword evidence="1" id="KW-0472">Membrane</keyword>
<feature type="transmembrane region" description="Helical" evidence="1">
    <location>
        <begin position="12"/>
        <end position="30"/>
    </location>
</feature>
<keyword evidence="1" id="KW-1133">Transmembrane helix</keyword>
<reference evidence="2" key="1">
    <citation type="submission" date="2020-03" db="EMBL/GenBank/DDBJ databases">
        <title>Solimonas marina sp. nov., isolated from deep seawater of the Pacific Ocean.</title>
        <authorList>
            <person name="Liu X."/>
            <person name="Lai Q."/>
            <person name="Sun F."/>
            <person name="Gai Y."/>
            <person name="Li G."/>
            <person name="Shao Z."/>
        </authorList>
    </citation>
    <scope>NUCLEOTIDE SEQUENCE</scope>
    <source>
        <strain evidence="2">C16B3</strain>
    </source>
</reference>
<gene>
    <name evidence="2" type="ORF">G7Y82_13270</name>
</gene>
<organism evidence="2 3">
    <name type="scientific">Solimonas marina</name>
    <dbReference type="NCBI Taxonomy" id="2714601"/>
    <lineage>
        <taxon>Bacteria</taxon>
        <taxon>Pseudomonadati</taxon>
        <taxon>Pseudomonadota</taxon>
        <taxon>Gammaproteobacteria</taxon>
        <taxon>Nevskiales</taxon>
        <taxon>Nevskiaceae</taxon>
        <taxon>Solimonas</taxon>
    </lineage>
</organism>
<feature type="transmembrane region" description="Helical" evidence="1">
    <location>
        <begin position="71"/>
        <end position="87"/>
    </location>
</feature>
<evidence type="ECO:0000313" key="3">
    <source>
        <dbReference type="Proteomes" id="UP000653472"/>
    </source>
</evidence>
<comment type="caution">
    <text evidence="2">The sequence shown here is derived from an EMBL/GenBank/DDBJ whole genome shotgun (WGS) entry which is preliminary data.</text>
</comment>
<accession>A0A970B748</accession>
<name>A0A970B748_9GAMM</name>
<proteinExistence type="predicted"/>
<evidence type="ECO:0000256" key="1">
    <source>
        <dbReference type="SAM" id="Phobius"/>
    </source>
</evidence>
<protein>
    <submittedName>
        <fullName evidence="2">DUF4405 domain-containing protein</fullName>
    </submittedName>
</protein>
<sequence>MKSFIHRYATPLTTGLFAVSTISGVALFFHWQGGWFHSMHEWLSMVLLLPFAFHVWKNWNSLVGYLRRRTLLIPLLLSVVVAVPFAMSSGNGGGKRGGNPAFRAAGLLTQAPLSALAPVLKTTPDALLATLRDRGYSVDSADMTLASVASTAGKEPMAVLGEVMPKGGDRPPR</sequence>
<dbReference type="EMBL" id="JAAVXB010000007">
    <property type="protein sequence ID" value="NKF23285.1"/>
    <property type="molecule type" value="Genomic_DNA"/>
</dbReference>
<keyword evidence="3" id="KW-1185">Reference proteome</keyword>
<dbReference type="Proteomes" id="UP000653472">
    <property type="component" value="Unassembled WGS sequence"/>
</dbReference>